<dbReference type="Proteomes" id="UP000033980">
    <property type="component" value="Unassembled WGS sequence"/>
</dbReference>
<evidence type="ECO:0000259" key="1">
    <source>
        <dbReference type="Pfam" id="PF23343"/>
    </source>
</evidence>
<comment type="caution">
    <text evidence="2">The sequence shown here is derived from an EMBL/GenBank/DDBJ whole genome shotgun (WGS) entry which is preliminary data.</text>
</comment>
<evidence type="ECO:0000313" key="2">
    <source>
        <dbReference type="EMBL" id="KKS91752.1"/>
    </source>
</evidence>
<dbReference type="AlphaFoldDB" id="A0A0G1D249"/>
<dbReference type="EMBL" id="LCFK01000061">
    <property type="protein sequence ID" value="KKS91752.1"/>
    <property type="molecule type" value="Genomic_DNA"/>
</dbReference>
<evidence type="ECO:0000313" key="3">
    <source>
        <dbReference type="Proteomes" id="UP000033980"/>
    </source>
</evidence>
<organism evidence="2 3">
    <name type="scientific">Candidatus Collierbacteria bacterium GW2011_GWC2_43_12</name>
    <dbReference type="NCBI Taxonomy" id="1618390"/>
    <lineage>
        <taxon>Bacteria</taxon>
        <taxon>Candidatus Collieribacteriota</taxon>
    </lineage>
</organism>
<reference evidence="2 3" key="1">
    <citation type="journal article" date="2015" name="Nature">
        <title>rRNA introns, odd ribosomes, and small enigmatic genomes across a large radiation of phyla.</title>
        <authorList>
            <person name="Brown C.T."/>
            <person name="Hug L.A."/>
            <person name="Thomas B.C."/>
            <person name="Sharon I."/>
            <person name="Castelle C.J."/>
            <person name="Singh A."/>
            <person name="Wilkins M.J."/>
            <person name="Williams K.H."/>
            <person name="Banfield J.F."/>
        </authorList>
    </citation>
    <scope>NUCLEOTIDE SEQUENCE [LARGE SCALE GENOMIC DNA]</scope>
</reference>
<dbReference type="Pfam" id="PF23343">
    <property type="entry name" value="REP_ORF2-G2P"/>
    <property type="match status" value="1"/>
</dbReference>
<accession>A0A0G1D249</accession>
<gene>
    <name evidence="2" type="ORF">UV68_C0061G0002</name>
</gene>
<sequence>MVEVLKFKRPLVYGPRKRSRKQLPVDCGKKNEVVFDERTRQVLGISKQLPLFRKRVKKAFWLKKKKVEKEKVLKGNPVSRAKALQRARSTVRRSINSNVSGWHSATGREFMPVFITFTFAENIQKLQEANKLFTKAIKRLTWFLTKSKRSSLKYLAVPEFQERGAIHYHVVFFNLPYIENCYDEVRRIWKYGMVNVKAIYDVDNVGGYVTKYMVKDLEDPRLAGEKCYFVSRGLKKPYHELNIFKVRWIESRLPEDKKVVTEIYNSDFLGEIEYTLYNLGRGGSIEDYGVVIREKEK</sequence>
<dbReference type="InterPro" id="IPR056906">
    <property type="entry name" value="ORF2/G2P_dom"/>
</dbReference>
<feature type="domain" description="Replication-associated protein ORF2/G2P" evidence="1">
    <location>
        <begin position="113"/>
        <end position="216"/>
    </location>
</feature>
<proteinExistence type="predicted"/>
<name>A0A0G1D249_9BACT</name>
<protein>
    <submittedName>
        <fullName evidence="2">Rep protein</fullName>
    </submittedName>
</protein>